<sequence length="372" mass="42408">MFTLSCKHSANVTITGSLDSAEGTIVKIEDANHPIAYDSTTVKNGKFNLTISLPDEGFYELVFYTQTPASDKGRWVHQIVFYAENLKKHVFSANGPTALSYNYNWQSSSYNQNKLKEFNALVKLKRDTLQHKRKYYLNEADKALNADKNIVYNAYLDSATKAEDEIRNAYLYATHQFIRSNPNTVVTPYLITEVYDMFENYALYKKAMATLSPIAKNNKYYKEADALLQSAQKINIGTVIPQLAGKTLNGSDFKMNYTGKKIILLDFWASYCAPCRQQIPDMKKLYDQYKNKGFDIISVSIDEDPLKWGRASKQDSIPWHNIAELTDQSNSKNIKNFVVKSIPANYVLNNKGELIGRNVELDSLEKILKKIK</sequence>
<feature type="domain" description="Thioredoxin" evidence="5">
    <location>
        <begin position="234"/>
        <end position="372"/>
    </location>
</feature>
<evidence type="ECO:0000313" key="6">
    <source>
        <dbReference type="EMBL" id="MBD1386608.1"/>
    </source>
</evidence>
<proteinExistence type="predicted"/>
<dbReference type="RefSeq" id="WP_191176449.1">
    <property type="nucleotide sequence ID" value="NZ_JACWMW010000003.1"/>
</dbReference>
<evidence type="ECO:0000313" key="7">
    <source>
        <dbReference type="Proteomes" id="UP000618754"/>
    </source>
</evidence>
<dbReference type="InterPro" id="IPR013766">
    <property type="entry name" value="Thioredoxin_domain"/>
</dbReference>
<dbReference type="PANTHER" id="PTHR42852">
    <property type="entry name" value="THIOL:DISULFIDE INTERCHANGE PROTEIN DSBE"/>
    <property type="match status" value="1"/>
</dbReference>
<dbReference type="PANTHER" id="PTHR42852:SF6">
    <property type="entry name" value="THIOL:DISULFIDE INTERCHANGE PROTEIN DSBE"/>
    <property type="match status" value="1"/>
</dbReference>
<dbReference type="InterPro" id="IPR050553">
    <property type="entry name" value="Thioredoxin_ResA/DsbE_sf"/>
</dbReference>
<reference evidence="6 7" key="1">
    <citation type="submission" date="2020-09" db="EMBL/GenBank/DDBJ databases">
        <title>Novel species of Mucilaginibacter isolated from a glacier on the Tibetan Plateau.</title>
        <authorList>
            <person name="Liu Q."/>
            <person name="Xin Y.-H."/>
        </authorList>
    </citation>
    <scope>NUCLEOTIDE SEQUENCE [LARGE SCALE GENOMIC DNA]</scope>
    <source>
        <strain evidence="6 7">CGMCC 1.13878</strain>
    </source>
</reference>
<dbReference type="InterPro" id="IPR036249">
    <property type="entry name" value="Thioredoxin-like_sf"/>
</dbReference>
<evidence type="ECO:0000256" key="3">
    <source>
        <dbReference type="ARBA" id="ARBA00023157"/>
    </source>
</evidence>
<accession>A0ABR7X7N0</accession>
<dbReference type="Pfam" id="PF13905">
    <property type="entry name" value="Thioredoxin_8"/>
    <property type="match status" value="1"/>
</dbReference>
<dbReference type="PROSITE" id="PS51352">
    <property type="entry name" value="THIOREDOXIN_2"/>
    <property type="match status" value="1"/>
</dbReference>
<dbReference type="Pfam" id="PF14289">
    <property type="entry name" value="DUF4369"/>
    <property type="match status" value="1"/>
</dbReference>
<dbReference type="CDD" id="cd02966">
    <property type="entry name" value="TlpA_like_family"/>
    <property type="match status" value="1"/>
</dbReference>
<keyword evidence="7" id="KW-1185">Reference proteome</keyword>
<keyword evidence="3" id="KW-1015">Disulfide bond</keyword>
<dbReference type="EMBL" id="JACWMW010000003">
    <property type="protein sequence ID" value="MBD1386608.1"/>
    <property type="molecule type" value="Genomic_DNA"/>
</dbReference>
<evidence type="ECO:0000256" key="2">
    <source>
        <dbReference type="ARBA" id="ARBA00022748"/>
    </source>
</evidence>
<organism evidence="6 7">
    <name type="scientific">Mucilaginibacter rigui</name>
    <dbReference type="NCBI Taxonomy" id="534635"/>
    <lineage>
        <taxon>Bacteria</taxon>
        <taxon>Pseudomonadati</taxon>
        <taxon>Bacteroidota</taxon>
        <taxon>Sphingobacteriia</taxon>
        <taxon>Sphingobacteriales</taxon>
        <taxon>Sphingobacteriaceae</taxon>
        <taxon>Mucilaginibacter</taxon>
    </lineage>
</organism>
<dbReference type="InterPro" id="IPR025380">
    <property type="entry name" value="DUF4369"/>
</dbReference>
<keyword evidence="4" id="KW-0676">Redox-active center</keyword>
<gene>
    <name evidence="6" type="ORF">IDJ75_15080</name>
</gene>
<keyword evidence="2" id="KW-0201">Cytochrome c-type biogenesis</keyword>
<dbReference type="PROSITE" id="PS00194">
    <property type="entry name" value="THIOREDOXIN_1"/>
    <property type="match status" value="1"/>
</dbReference>
<protein>
    <submittedName>
        <fullName evidence="6">AhpC/TSA family protein</fullName>
    </submittedName>
</protein>
<dbReference type="Gene3D" id="3.40.30.10">
    <property type="entry name" value="Glutaredoxin"/>
    <property type="match status" value="1"/>
</dbReference>
<comment type="subcellular location">
    <subcellularLocation>
        <location evidence="1">Cell envelope</location>
    </subcellularLocation>
</comment>
<evidence type="ECO:0000259" key="5">
    <source>
        <dbReference type="PROSITE" id="PS51352"/>
    </source>
</evidence>
<evidence type="ECO:0000256" key="1">
    <source>
        <dbReference type="ARBA" id="ARBA00004196"/>
    </source>
</evidence>
<name>A0ABR7X7N0_9SPHI</name>
<evidence type="ECO:0000256" key="4">
    <source>
        <dbReference type="ARBA" id="ARBA00023284"/>
    </source>
</evidence>
<dbReference type="Proteomes" id="UP000618754">
    <property type="component" value="Unassembled WGS sequence"/>
</dbReference>
<comment type="caution">
    <text evidence="6">The sequence shown here is derived from an EMBL/GenBank/DDBJ whole genome shotgun (WGS) entry which is preliminary data.</text>
</comment>
<dbReference type="InterPro" id="IPR017937">
    <property type="entry name" value="Thioredoxin_CS"/>
</dbReference>
<dbReference type="InterPro" id="IPR012336">
    <property type="entry name" value="Thioredoxin-like_fold"/>
</dbReference>
<dbReference type="SUPFAM" id="SSF52833">
    <property type="entry name" value="Thioredoxin-like"/>
    <property type="match status" value="1"/>
</dbReference>